<keyword evidence="5" id="KW-1185">Reference proteome</keyword>
<dbReference type="GO" id="GO:0005230">
    <property type="term" value="F:extracellular ligand-gated monoatomic ion channel activity"/>
    <property type="evidence" value="ECO:0007669"/>
    <property type="project" value="InterPro"/>
</dbReference>
<dbReference type="AlphaFoldDB" id="R7UEG1"/>
<dbReference type="Proteomes" id="UP000014760">
    <property type="component" value="Unassembled WGS sequence"/>
</dbReference>
<feature type="chain" id="PRO_5008787978" description="Neurotransmitter-gated ion-channel ligand-binding domain-containing protein" evidence="1">
    <location>
        <begin position="25"/>
        <end position="95"/>
    </location>
</feature>
<evidence type="ECO:0000256" key="1">
    <source>
        <dbReference type="SAM" id="SignalP"/>
    </source>
</evidence>
<dbReference type="InterPro" id="IPR036734">
    <property type="entry name" value="Neur_chan_lig-bd_sf"/>
</dbReference>
<organism evidence="3">
    <name type="scientific">Capitella teleta</name>
    <name type="common">Polychaete worm</name>
    <dbReference type="NCBI Taxonomy" id="283909"/>
    <lineage>
        <taxon>Eukaryota</taxon>
        <taxon>Metazoa</taxon>
        <taxon>Spiralia</taxon>
        <taxon>Lophotrochozoa</taxon>
        <taxon>Annelida</taxon>
        <taxon>Polychaeta</taxon>
        <taxon>Sedentaria</taxon>
        <taxon>Scolecida</taxon>
        <taxon>Capitellidae</taxon>
        <taxon>Capitella</taxon>
    </lineage>
</organism>
<reference evidence="3 5" key="2">
    <citation type="journal article" date="2013" name="Nature">
        <title>Insights into bilaterian evolution from three spiralian genomes.</title>
        <authorList>
            <person name="Simakov O."/>
            <person name="Marletaz F."/>
            <person name="Cho S.J."/>
            <person name="Edsinger-Gonzales E."/>
            <person name="Havlak P."/>
            <person name="Hellsten U."/>
            <person name="Kuo D.H."/>
            <person name="Larsson T."/>
            <person name="Lv J."/>
            <person name="Arendt D."/>
            <person name="Savage R."/>
            <person name="Osoegawa K."/>
            <person name="de Jong P."/>
            <person name="Grimwood J."/>
            <person name="Chapman J.A."/>
            <person name="Shapiro H."/>
            <person name="Aerts A."/>
            <person name="Otillar R.P."/>
            <person name="Terry A.Y."/>
            <person name="Boore J.L."/>
            <person name="Grigoriev I.V."/>
            <person name="Lindberg D.R."/>
            <person name="Seaver E.C."/>
            <person name="Weisblat D.A."/>
            <person name="Putnam N.H."/>
            <person name="Rokhsar D.S."/>
        </authorList>
    </citation>
    <scope>NUCLEOTIDE SEQUENCE</scope>
    <source>
        <strain evidence="3 5">I ESC-2004</strain>
    </source>
</reference>
<dbReference type="Gene3D" id="2.70.170.10">
    <property type="entry name" value="Neurotransmitter-gated ion-channel ligand-binding domain"/>
    <property type="match status" value="1"/>
</dbReference>
<feature type="signal peptide" evidence="1">
    <location>
        <begin position="1"/>
        <end position="24"/>
    </location>
</feature>
<dbReference type="HOGENOM" id="CLU_2374757_0_0_1"/>
<dbReference type="EnsemblMetazoa" id="CapteT103955">
    <property type="protein sequence ID" value="CapteP103955"/>
    <property type="gene ID" value="CapteG103955"/>
</dbReference>
<evidence type="ECO:0000313" key="3">
    <source>
        <dbReference type="EMBL" id="ELU04364.1"/>
    </source>
</evidence>
<dbReference type="EMBL" id="AMQN01008205">
    <property type="status" value="NOT_ANNOTATED_CDS"/>
    <property type="molecule type" value="Genomic_DNA"/>
</dbReference>
<proteinExistence type="predicted"/>
<name>R7UEG1_CAPTE</name>
<gene>
    <name evidence="3" type="ORF">CAPTEDRAFT_103955</name>
</gene>
<dbReference type="OrthoDB" id="6144154at2759"/>
<dbReference type="SUPFAM" id="SSF63712">
    <property type="entry name" value="Nicotinic receptor ligand binding domain-like"/>
    <property type="match status" value="1"/>
</dbReference>
<evidence type="ECO:0000313" key="5">
    <source>
        <dbReference type="Proteomes" id="UP000014760"/>
    </source>
</evidence>
<dbReference type="OMA" id="NLVSDMY"/>
<dbReference type="InterPro" id="IPR006202">
    <property type="entry name" value="Neur_chan_lig-bd"/>
</dbReference>
<keyword evidence="1" id="KW-0732">Signal</keyword>
<sequence>MLPSNIPLSLVCIAAILVIECCYGNHDAKRLYDDLLLKSGYNKLNRPVLNYTEAVKVKFGLKLSALNDVDEKNEIMTTTMWLMIVSLIDTLTPDQ</sequence>
<feature type="domain" description="Neurotransmitter-gated ion-channel ligand-binding" evidence="2">
    <location>
        <begin position="29"/>
        <end position="83"/>
    </location>
</feature>
<dbReference type="EMBL" id="KB302404">
    <property type="protein sequence ID" value="ELU04364.1"/>
    <property type="molecule type" value="Genomic_DNA"/>
</dbReference>
<protein>
    <recommendedName>
        <fullName evidence="2">Neurotransmitter-gated ion-channel ligand-binding domain-containing protein</fullName>
    </recommendedName>
</protein>
<evidence type="ECO:0000313" key="4">
    <source>
        <dbReference type="EnsemblMetazoa" id="CapteP103955"/>
    </source>
</evidence>
<dbReference type="GO" id="GO:0016020">
    <property type="term" value="C:membrane"/>
    <property type="evidence" value="ECO:0007669"/>
    <property type="project" value="InterPro"/>
</dbReference>
<reference evidence="4" key="3">
    <citation type="submission" date="2015-06" db="UniProtKB">
        <authorList>
            <consortium name="EnsemblMetazoa"/>
        </authorList>
    </citation>
    <scope>IDENTIFICATION</scope>
</reference>
<dbReference type="Pfam" id="PF02931">
    <property type="entry name" value="Neur_chan_LBD"/>
    <property type="match status" value="1"/>
</dbReference>
<accession>R7UEG1</accession>
<evidence type="ECO:0000259" key="2">
    <source>
        <dbReference type="Pfam" id="PF02931"/>
    </source>
</evidence>
<reference evidence="5" key="1">
    <citation type="submission" date="2012-12" db="EMBL/GenBank/DDBJ databases">
        <authorList>
            <person name="Hellsten U."/>
            <person name="Grimwood J."/>
            <person name="Chapman J.A."/>
            <person name="Shapiro H."/>
            <person name="Aerts A."/>
            <person name="Otillar R.P."/>
            <person name="Terry A.Y."/>
            <person name="Boore J.L."/>
            <person name="Simakov O."/>
            <person name="Marletaz F."/>
            <person name="Cho S.-J."/>
            <person name="Edsinger-Gonzales E."/>
            <person name="Havlak P."/>
            <person name="Kuo D.-H."/>
            <person name="Larsson T."/>
            <person name="Lv J."/>
            <person name="Arendt D."/>
            <person name="Savage R."/>
            <person name="Osoegawa K."/>
            <person name="de Jong P."/>
            <person name="Lindberg D.R."/>
            <person name="Seaver E.C."/>
            <person name="Weisblat D.A."/>
            <person name="Putnam N.H."/>
            <person name="Grigoriev I.V."/>
            <person name="Rokhsar D.S."/>
        </authorList>
    </citation>
    <scope>NUCLEOTIDE SEQUENCE</scope>
    <source>
        <strain evidence="5">I ESC-2004</strain>
    </source>
</reference>